<evidence type="ECO:0000256" key="10">
    <source>
        <dbReference type="ARBA" id="ARBA00023180"/>
    </source>
</evidence>
<dbReference type="GO" id="GO:0031965">
    <property type="term" value="C:nuclear membrane"/>
    <property type="evidence" value="ECO:0007669"/>
    <property type="project" value="UniProtKB-SubCell"/>
</dbReference>
<evidence type="ECO:0000256" key="7">
    <source>
        <dbReference type="ARBA" id="ARBA00022824"/>
    </source>
</evidence>
<dbReference type="EMBL" id="JACVVK020000080">
    <property type="protein sequence ID" value="KAK7494830.1"/>
    <property type="molecule type" value="Genomic_DNA"/>
</dbReference>
<feature type="region of interest" description="Disordered" evidence="14">
    <location>
        <begin position="218"/>
        <end position="271"/>
    </location>
</feature>
<evidence type="ECO:0000256" key="3">
    <source>
        <dbReference type="ARBA" id="ARBA00004269"/>
    </source>
</evidence>
<comment type="function">
    <text evidence="1">Plays a role in the regulation of neuronal activity.</text>
</comment>
<evidence type="ECO:0000313" key="16">
    <source>
        <dbReference type="EMBL" id="KAK7494830.1"/>
    </source>
</evidence>
<keyword evidence="8 15" id="KW-1133">Transmembrane helix</keyword>
<accession>A0ABD0L6Q6</accession>
<evidence type="ECO:0000256" key="12">
    <source>
        <dbReference type="ARBA" id="ARBA00031129"/>
    </source>
</evidence>
<evidence type="ECO:0000256" key="11">
    <source>
        <dbReference type="ARBA" id="ARBA00023242"/>
    </source>
</evidence>
<protein>
    <recommendedName>
        <fullName evidence="4">Macoilin</fullName>
    </recommendedName>
    <alternativeName>
        <fullName evidence="12">Transmembrane protein 57</fullName>
    </alternativeName>
</protein>
<dbReference type="InterPro" id="IPR019130">
    <property type="entry name" value="Macoilin"/>
</dbReference>
<feature type="compositionally biased region" description="Low complexity" evidence="14">
    <location>
        <begin position="315"/>
        <end position="339"/>
    </location>
</feature>
<evidence type="ECO:0000256" key="6">
    <source>
        <dbReference type="ARBA" id="ARBA00022692"/>
    </source>
</evidence>
<dbReference type="PANTHER" id="PTHR47464:SF2">
    <property type="entry name" value="MACOILIN"/>
    <property type="match status" value="1"/>
</dbReference>
<dbReference type="PANTHER" id="PTHR47464">
    <property type="entry name" value="MACOILIN"/>
    <property type="match status" value="1"/>
</dbReference>
<evidence type="ECO:0000256" key="5">
    <source>
        <dbReference type="ARBA" id="ARBA00022553"/>
    </source>
</evidence>
<evidence type="ECO:0000256" key="9">
    <source>
        <dbReference type="ARBA" id="ARBA00023136"/>
    </source>
</evidence>
<dbReference type="Proteomes" id="UP001519460">
    <property type="component" value="Unassembled WGS sequence"/>
</dbReference>
<evidence type="ECO:0000256" key="13">
    <source>
        <dbReference type="SAM" id="Coils"/>
    </source>
</evidence>
<evidence type="ECO:0000256" key="8">
    <source>
        <dbReference type="ARBA" id="ARBA00022989"/>
    </source>
</evidence>
<dbReference type="GO" id="GO:0030867">
    <property type="term" value="C:rough endoplasmic reticulum membrane"/>
    <property type="evidence" value="ECO:0007669"/>
    <property type="project" value="UniProtKB-SubCell"/>
</dbReference>
<evidence type="ECO:0000256" key="1">
    <source>
        <dbReference type="ARBA" id="ARBA00003440"/>
    </source>
</evidence>
<proteinExistence type="predicted"/>
<feature type="region of interest" description="Disordered" evidence="14">
    <location>
        <begin position="315"/>
        <end position="347"/>
    </location>
</feature>
<comment type="subcellular location">
    <subcellularLocation>
        <location evidence="2">Nucleus membrane</location>
        <topology evidence="2">Multi-pass membrane protein</topology>
    </subcellularLocation>
    <subcellularLocation>
        <location evidence="3">Rough endoplasmic reticulum membrane</location>
        <topology evidence="3">Multi-pass membrane protein</topology>
    </subcellularLocation>
</comment>
<feature type="compositionally biased region" description="Low complexity" evidence="14">
    <location>
        <begin position="255"/>
        <end position="266"/>
    </location>
</feature>
<reference evidence="16 17" key="1">
    <citation type="journal article" date="2023" name="Sci. Data">
        <title>Genome assembly of the Korean intertidal mud-creeper Batillaria attramentaria.</title>
        <authorList>
            <person name="Patra A.K."/>
            <person name="Ho P.T."/>
            <person name="Jun S."/>
            <person name="Lee S.J."/>
            <person name="Kim Y."/>
            <person name="Won Y.J."/>
        </authorList>
    </citation>
    <scope>NUCLEOTIDE SEQUENCE [LARGE SCALE GENOMIC DNA]</scope>
    <source>
        <strain evidence="16">Wonlab-2016</strain>
    </source>
</reference>
<keyword evidence="7" id="KW-0256">Endoplasmic reticulum</keyword>
<sequence>MYFASLARQVQWQESFVCLYQKADVKVPLPSGGAPPINGHCFVLMPTFLYLRFLLVWALVLMADFILEFRFEYLWPFWLLVRSVYDSFKYQGLAFSVFFVCIAITSDVICYLFIPVQWLFFAASTYVWVQYVWHTERGICLPTVSLWLLFVYIEASVRLRELKNLPYYLDLCRPFAAHWTYQSYISYRLRLRRQKVVQKENEFYMQILQQALPPEMQYTDKPKALPPKPEEEVISNGAPGKKLTKGEEERDVKKSSASSSPSSKSADVNEDDELEYIEKSLPKKQPNVNQFDEISDSFSGDQQVKTYKANGVAAVGGVSSPPSAGASKSVSSKQLNSSKDNSAKKGKNYWKEQLPPAASFTNNKDEHICRLESDVKKLKADLQSSRNTEQELRVQINSLLASEKSTRSELYQLQQDNENLQNKLHNLVTGRQQDRASVASLERKLAEEKRSRASVDQQLQTERKTRKAEEAAAARAVAMAAAARGECTDSCKARRRDLENEIKQLRRDLKIREDQYRALEREVQSLRQYKDAQKEAEVLLKALSDMQDKNMELENSLSAETRFKQDLFSALGEERRVIKVLQNTIREKDLEVTELKSKIAEVMALIPSTNSYQSLSSDRTSSPLFSSKFCTEDLAVSSDLNPNASDYTPKAAI</sequence>
<keyword evidence="5" id="KW-0597">Phosphoprotein</keyword>
<evidence type="ECO:0000256" key="15">
    <source>
        <dbReference type="SAM" id="Phobius"/>
    </source>
</evidence>
<feature type="compositionally biased region" description="Basic and acidic residues" evidence="14">
    <location>
        <begin position="244"/>
        <end position="254"/>
    </location>
</feature>
<keyword evidence="6 15" id="KW-0812">Transmembrane</keyword>
<feature type="compositionally biased region" description="Basic and acidic residues" evidence="14">
    <location>
        <begin position="218"/>
        <end position="231"/>
    </location>
</feature>
<feature type="coiled-coil region" evidence="13">
    <location>
        <begin position="375"/>
        <end position="458"/>
    </location>
</feature>
<organism evidence="16 17">
    <name type="scientific">Batillaria attramentaria</name>
    <dbReference type="NCBI Taxonomy" id="370345"/>
    <lineage>
        <taxon>Eukaryota</taxon>
        <taxon>Metazoa</taxon>
        <taxon>Spiralia</taxon>
        <taxon>Lophotrochozoa</taxon>
        <taxon>Mollusca</taxon>
        <taxon>Gastropoda</taxon>
        <taxon>Caenogastropoda</taxon>
        <taxon>Sorbeoconcha</taxon>
        <taxon>Cerithioidea</taxon>
        <taxon>Batillariidae</taxon>
        <taxon>Batillaria</taxon>
    </lineage>
</organism>
<feature type="transmembrane region" description="Helical" evidence="15">
    <location>
        <begin position="49"/>
        <end position="71"/>
    </location>
</feature>
<keyword evidence="13" id="KW-0175">Coiled coil</keyword>
<keyword evidence="9 15" id="KW-0472">Membrane</keyword>
<dbReference type="Pfam" id="PF09726">
    <property type="entry name" value="Macoilin"/>
    <property type="match status" value="1"/>
</dbReference>
<evidence type="ECO:0000256" key="2">
    <source>
        <dbReference type="ARBA" id="ARBA00004232"/>
    </source>
</evidence>
<feature type="coiled-coil region" evidence="13">
    <location>
        <begin position="488"/>
        <end position="598"/>
    </location>
</feature>
<evidence type="ECO:0000256" key="14">
    <source>
        <dbReference type="SAM" id="MobiDB-lite"/>
    </source>
</evidence>
<feature type="transmembrane region" description="Helical" evidence="15">
    <location>
        <begin position="92"/>
        <end position="114"/>
    </location>
</feature>
<name>A0ABD0L6Q6_9CAEN</name>
<feature type="transmembrane region" description="Helical" evidence="15">
    <location>
        <begin position="134"/>
        <end position="153"/>
    </location>
</feature>
<comment type="caution">
    <text evidence="16">The sequence shown here is derived from an EMBL/GenBank/DDBJ whole genome shotgun (WGS) entry which is preliminary data.</text>
</comment>
<dbReference type="AlphaFoldDB" id="A0ABD0L6Q6"/>
<keyword evidence="17" id="KW-1185">Reference proteome</keyword>
<gene>
    <name evidence="16" type="ORF">BaRGS_00013957</name>
</gene>
<evidence type="ECO:0000256" key="4">
    <source>
        <dbReference type="ARBA" id="ARBA00021882"/>
    </source>
</evidence>
<evidence type="ECO:0000313" key="17">
    <source>
        <dbReference type="Proteomes" id="UP001519460"/>
    </source>
</evidence>
<keyword evidence="10" id="KW-0325">Glycoprotein</keyword>
<keyword evidence="11" id="KW-0539">Nucleus</keyword>